<organism evidence="2 3">
    <name type="scientific">Punica granatum</name>
    <name type="common">Pomegranate</name>
    <dbReference type="NCBI Taxonomy" id="22663"/>
    <lineage>
        <taxon>Eukaryota</taxon>
        <taxon>Viridiplantae</taxon>
        <taxon>Streptophyta</taxon>
        <taxon>Embryophyta</taxon>
        <taxon>Tracheophyta</taxon>
        <taxon>Spermatophyta</taxon>
        <taxon>Magnoliopsida</taxon>
        <taxon>eudicotyledons</taxon>
        <taxon>Gunneridae</taxon>
        <taxon>Pentapetalae</taxon>
        <taxon>rosids</taxon>
        <taxon>malvids</taxon>
        <taxon>Myrtales</taxon>
        <taxon>Lythraceae</taxon>
        <taxon>Punica</taxon>
    </lineage>
</organism>
<evidence type="ECO:0000256" key="1">
    <source>
        <dbReference type="SAM" id="MobiDB-lite"/>
    </source>
</evidence>
<feature type="compositionally biased region" description="Polar residues" evidence="1">
    <location>
        <begin position="539"/>
        <end position="548"/>
    </location>
</feature>
<gene>
    <name evidence="2" type="ORF">CDL15_Pgr023003</name>
</gene>
<reference evidence="3" key="1">
    <citation type="journal article" date="2017" name="Plant J.">
        <title>The pomegranate (Punica granatum L.) genome and the genomics of punicalagin biosynthesis.</title>
        <authorList>
            <person name="Qin G."/>
            <person name="Xu C."/>
            <person name="Ming R."/>
            <person name="Tang H."/>
            <person name="Guyot R."/>
            <person name="Kramer E.M."/>
            <person name="Hu Y."/>
            <person name="Yi X."/>
            <person name="Qi Y."/>
            <person name="Xu X."/>
            <person name="Gao Z."/>
            <person name="Pan H."/>
            <person name="Jian J."/>
            <person name="Tian Y."/>
            <person name="Yue Z."/>
            <person name="Xu Y."/>
        </authorList>
    </citation>
    <scope>NUCLEOTIDE SEQUENCE [LARGE SCALE GENOMIC DNA]</scope>
    <source>
        <strain evidence="3">cv. Dabenzi</strain>
    </source>
</reference>
<proteinExistence type="predicted"/>
<dbReference type="PANTHER" id="PTHR13343:SF28">
    <property type="entry name" value="PENTATRICOPEPTIDE REPEAT (PPR) SUPERFAMILY PROTEIN"/>
    <property type="match status" value="1"/>
</dbReference>
<feature type="compositionally biased region" description="Basic residues" evidence="1">
    <location>
        <begin position="519"/>
        <end position="534"/>
    </location>
</feature>
<dbReference type="PANTHER" id="PTHR13343">
    <property type="entry name" value="CREG1 PROTEIN"/>
    <property type="match status" value="1"/>
</dbReference>
<feature type="region of interest" description="Disordered" evidence="1">
    <location>
        <begin position="519"/>
        <end position="550"/>
    </location>
</feature>
<comment type="caution">
    <text evidence="2">The sequence shown here is derived from an EMBL/GenBank/DDBJ whole genome shotgun (WGS) entry which is preliminary data.</text>
</comment>
<dbReference type="SUPFAM" id="SSF50475">
    <property type="entry name" value="FMN-binding split barrel"/>
    <property type="match status" value="1"/>
</dbReference>
<protein>
    <submittedName>
        <fullName evidence="2">Uncharacterized protein</fullName>
    </submittedName>
</protein>
<dbReference type="AlphaFoldDB" id="A0A218X518"/>
<dbReference type="InterPro" id="IPR037119">
    <property type="entry name" value="Haem_oxidase_HugZ-like_sf"/>
</dbReference>
<name>A0A218X518_PUNGR</name>
<accession>A0A218X518</accession>
<dbReference type="Gene3D" id="3.20.180.10">
    <property type="entry name" value="PNP-oxidase-like"/>
    <property type="match status" value="1"/>
</dbReference>
<sequence>MMIESAMALRFPAGSSFCSSSAFPCNSPFSSSLSVCRRKCDSNLLLLLPPPPELLICAFLLVFSRYRSLLSSDEHAGVHVSSRRISHSSCFDMPCYHRVNGGGGGSSISRRKNLARNKVRATAEHLGSASDPIKYNGRAGYHPFEDVAELASGGAGDARLTTAETVRTVVEVNSKATLLFSGVVGDEVHENILWPDLPYATDEHGNIYFQVNNDEDIMRALASDTHMVHVIIGLDTMEMMNDIEISGPAEIDFGIEEIGEEDSDFEEDDEDDLDESDGNLGDWAKLDTMHYSHPMYFAKKLAEVASDDPIDCMERPPVGIVIHGLLRPALIEEKSVIQKLLSGHNSSADVNNVEVIVDSKLEDSGTSGQSQAPVSFGDGSMGVEELEKDENLKKDTSFYKLEMIKIQLLSVHGHPNIIEVEDYRRARPDSIAPSAAKIMSRLKAGGEKTGQALKSLCWRSKGIQVEEAMITGIDALGFDMRVCSGTQLQTLRFAFETRATSEYSAERQLNDLLFPRIQHKTQKKRQTRPNHGPRRMSGSAGSAQTEQRPLTIGIEPVKRVGDLANTLEIIDDDVAREVEVEVEAAARSKTFTTLSLSLHSGYCLRRGRGK</sequence>
<dbReference type="EMBL" id="MTKT01002440">
    <property type="protein sequence ID" value="OWM79591.1"/>
    <property type="molecule type" value="Genomic_DNA"/>
</dbReference>
<evidence type="ECO:0000313" key="2">
    <source>
        <dbReference type="EMBL" id="OWM79591.1"/>
    </source>
</evidence>
<evidence type="ECO:0000313" key="3">
    <source>
        <dbReference type="Proteomes" id="UP000197138"/>
    </source>
</evidence>
<dbReference type="Proteomes" id="UP000197138">
    <property type="component" value="Unassembled WGS sequence"/>
</dbReference>